<proteinExistence type="predicted"/>
<evidence type="ECO:0000313" key="2">
    <source>
        <dbReference type="EMBL" id="MDT0431051.1"/>
    </source>
</evidence>
<keyword evidence="1" id="KW-0812">Transmembrane</keyword>
<name>A0ABU2RQC1_9ACTN</name>
<feature type="transmembrane region" description="Helical" evidence="1">
    <location>
        <begin position="35"/>
        <end position="52"/>
    </location>
</feature>
<keyword evidence="3" id="KW-1185">Reference proteome</keyword>
<dbReference type="EMBL" id="JAVREX010000013">
    <property type="protein sequence ID" value="MDT0431051.1"/>
    <property type="molecule type" value="Genomic_DNA"/>
</dbReference>
<evidence type="ECO:0000313" key="3">
    <source>
        <dbReference type="Proteomes" id="UP001183777"/>
    </source>
</evidence>
<accession>A0ABU2RQC1</accession>
<gene>
    <name evidence="2" type="ORF">RM649_25850</name>
</gene>
<dbReference type="RefSeq" id="WP_200695046.1">
    <property type="nucleotide sequence ID" value="NZ_JAVREX010000013.1"/>
</dbReference>
<evidence type="ECO:0000256" key="1">
    <source>
        <dbReference type="SAM" id="Phobius"/>
    </source>
</evidence>
<dbReference type="Proteomes" id="UP001183777">
    <property type="component" value="Unassembled WGS sequence"/>
</dbReference>
<keyword evidence="1" id="KW-0472">Membrane</keyword>
<reference evidence="3" key="1">
    <citation type="submission" date="2023-07" db="EMBL/GenBank/DDBJ databases">
        <title>30 novel species of actinomycetes from the DSMZ collection.</title>
        <authorList>
            <person name="Nouioui I."/>
        </authorList>
    </citation>
    <scope>NUCLEOTIDE SEQUENCE [LARGE SCALE GENOMIC DNA]</scope>
    <source>
        <strain evidence="3">DSM 41770</strain>
    </source>
</reference>
<keyword evidence="1" id="KW-1133">Transmembrane helix</keyword>
<organism evidence="2 3">
    <name type="scientific">Streptomyces salyersiae</name>
    <dbReference type="NCBI Taxonomy" id="3075530"/>
    <lineage>
        <taxon>Bacteria</taxon>
        <taxon>Bacillati</taxon>
        <taxon>Actinomycetota</taxon>
        <taxon>Actinomycetes</taxon>
        <taxon>Kitasatosporales</taxon>
        <taxon>Streptomycetaceae</taxon>
        <taxon>Streptomyces</taxon>
    </lineage>
</organism>
<protein>
    <submittedName>
        <fullName evidence="2">DUF3817 domain-containing protein</fullName>
    </submittedName>
</protein>
<sequence>MTVRALRIAARAELLSLLVLLANLVTVHLPAVSSLAGPVHGCAYLFVVVLVFRTPGASGATKGYALLPGAGGLLALRAYGRPPARA</sequence>
<feature type="transmembrane region" description="Helical" evidence="1">
    <location>
        <begin position="12"/>
        <end position="29"/>
    </location>
</feature>
<comment type="caution">
    <text evidence="2">The sequence shown here is derived from an EMBL/GenBank/DDBJ whole genome shotgun (WGS) entry which is preliminary data.</text>
</comment>